<dbReference type="NCBIfam" id="TIGR00813">
    <property type="entry name" value="sss"/>
    <property type="match status" value="1"/>
</dbReference>
<evidence type="ECO:0000313" key="14">
    <source>
        <dbReference type="Proteomes" id="UP000694680"/>
    </source>
</evidence>
<keyword evidence="14" id="KW-1185">Reference proteome</keyword>
<keyword evidence="6 12" id="KW-1133">Transmembrane helix</keyword>
<evidence type="ECO:0000256" key="1">
    <source>
        <dbReference type="ARBA" id="ARBA00004651"/>
    </source>
</evidence>
<evidence type="ECO:0000256" key="7">
    <source>
        <dbReference type="ARBA" id="ARBA00023053"/>
    </source>
</evidence>
<evidence type="ECO:0000256" key="8">
    <source>
        <dbReference type="ARBA" id="ARBA00023065"/>
    </source>
</evidence>
<dbReference type="Proteomes" id="UP000694680">
    <property type="component" value="Chromosome 6"/>
</dbReference>
<evidence type="ECO:0000256" key="3">
    <source>
        <dbReference type="ARBA" id="ARBA00022448"/>
    </source>
</evidence>
<dbReference type="PROSITE" id="PS50283">
    <property type="entry name" value="NA_SOLUT_SYMP_3"/>
    <property type="match status" value="1"/>
</dbReference>
<keyword evidence="7" id="KW-0915">Sodium</keyword>
<dbReference type="RefSeq" id="XP_028307270.1">
    <property type="nucleotide sequence ID" value="XM_028451469.1"/>
</dbReference>
<feature type="transmembrane region" description="Helical" evidence="12">
    <location>
        <begin position="55"/>
        <end position="75"/>
    </location>
</feature>
<evidence type="ECO:0000256" key="9">
    <source>
        <dbReference type="ARBA" id="ARBA00023136"/>
    </source>
</evidence>
<feature type="transmembrane region" description="Helical" evidence="12">
    <location>
        <begin position="163"/>
        <end position="183"/>
    </location>
</feature>
<feature type="transmembrane region" description="Helical" evidence="12">
    <location>
        <begin position="524"/>
        <end position="545"/>
    </location>
</feature>
<name>A0A8C5DXA5_GOUWI</name>
<keyword evidence="10" id="KW-0739">Sodium transport</keyword>
<evidence type="ECO:0000256" key="4">
    <source>
        <dbReference type="ARBA" id="ARBA00022475"/>
    </source>
</evidence>
<dbReference type="InterPro" id="IPR051163">
    <property type="entry name" value="Sodium:Solute_Symporter_SSF"/>
</dbReference>
<evidence type="ECO:0000256" key="10">
    <source>
        <dbReference type="ARBA" id="ARBA00023201"/>
    </source>
</evidence>
<dbReference type="InterPro" id="IPR001734">
    <property type="entry name" value="Na/solute_symporter"/>
</dbReference>
<evidence type="ECO:0000256" key="11">
    <source>
        <dbReference type="RuleBase" id="RU362091"/>
    </source>
</evidence>
<keyword evidence="3" id="KW-0813">Transport</keyword>
<dbReference type="GeneID" id="114466035"/>
<dbReference type="GO" id="GO:0070062">
    <property type="term" value="C:extracellular exosome"/>
    <property type="evidence" value="ECO:0007669"/>
    <property type="project" value="TreeGrafter"/>
</dbReference>
<feature type="transmembrane region" description="Helical" evidence="12">
    <location>
        <begin position="281"/>
        <end position="306"/>
    </location>
</feature>
<evidence type="ECO:0000256" key="5">
    <source>
        <dbReference type="ARBA" id="ARBA00022692"/>
    </source>
</evidence>
<dbReference type="AlphaFoldDB" id="A0A8C5DXA5"/>
<keyword evidence="9 12" id="KW-0472">Membrane</keyword>
<evidence type="ECO:0000256" key="2">
    <source>
        <dbReference type="ARBA" id="ARBA00006434"/>
    </source>
</evidence>
<dbReference type="Gene3D" id="1.20.1730.10">
    <property type="entry name" value="Sodium/glucose cotransporter"/>
    <property type="match status" value="1"/>
</dbReference>
<feature type="transmembrane region" description="Helical" evidence="12">
    <location>
        <begin position="413"/>
        <end position="435"/>
    </location>
</feature>
<evidence type="ECO:0000313" key="13">
    <source>
        <dbReference type="Ensembl" id="ENSGWIP00000012987.1"/>
    </source>
</evidence>
<organism evidence="13 14">
    <name type="scientific">Gouania willdenowi</name>
    <name type="common">Blunt-snouted clingfish</name>
    <name type="synonym">Lepadogaster willdenowi</name>
    <dbReference type="NCBI Taxonomy" id="441366"/>
    <lineage>
        <taxon>Eukaryota</taxon>
        <taxon>Metazoa</taxon>
        <taxon>Chordata</taxon>
        <taxon>Craniata</taxon>
        <taxon>Vertebrata</taxon>
        <taxon>Euteleostomi</taxon>
        <taxon>Actinopterygii</taxon>
        <taxon>Neopterygii</taxon>
        <taxon>Teleostei</taxon>
        <taxon>Neoteleostei</taxon>
        <taxon>Acanthomorphata</taxon>
        <taxon>Ovalentaria</taxon>
        <taxon>Blenniimorphae</taxon>
        <taxon>Blenniiformes</taxon>
        <taxon>Gobiesocoidei</taxon>
        <taxon>Gobiesocidae</taxon>
        <taxon>Gobiesocinae</taxon>
        <taxon>Gouania</taxon>
    </lineage>
</organism>
<dbReference type="InterPro" id="IPR038377">
    <property type="entry name" value="Na/Glc_symporter_sf"/>
</dbReference>
<gene>
    <name evidence="13" type="primary">LOC114466035</name>
</gene>
<evidence type="ECO:0000256" key="6">
    <source>
        <dbReference type="ARBA" id="ARBA00022989"/>
    </source>
</evidence>
<feature type="transmembrane region" description="Helical" evidence="12">
    <location>
        <begin position="130"/>
        <end position="151"/>
    </location>
</feature>
<accession>A0A8C5DXA5</accession>
<dbReference type="Pfam" id="PF00474">
    <property type="entry name" value="SSF"/>
    <property type="match status" value="1"/>
</dbReference>
<keyword evidence="4" id="KW-1003">Cell membrane</keyword>
<comment type="subcellular location">
    <subcellularLocation>
        <location evidence="1">Cell membrane</location>
        <topology evidence="1">Multi-pass membrane protein</topology>
    </subcellularLocation>
</comment>
<comment type="similarity">
    <text evidence="2 11">Belongs to the sodium:solute symporter (SSF) (TC 2.A.21) family.</text>
</comment>
<feature type="transmembrane region" description="Helical" evidence="12">
    <location>
        <begin position="12"/>
        <end position="35"/>
    </location>
</feature>
<reference evidence="13" key="2">
    <citation type="submission" date="2025-08" db="UniProtKB">
        <authorList>
            <consortium name="Ensembl"/>
        </authorList>
    </citation>
    <scope>IDENTIFICATION</scope>
</reference>
<dbReference type="PANTHER" id="PTHR42985">
    <property type="entry name" value="SODIUM-COUPLED MONOCARBOXYLATE TRANSPORTER"/>
    <property type="match status" value="1"/>
</dbReference>
<reference evidence="13" key="1">
    <citation type="submission" date="2020-06" db="EMBL/GenBank/DDBJ databases">
        <authorList>
            <consortium name="Wellcome Sanger Institute Data Sharing"/>
        </authorList>
    </citation>
    <scope>NUCLEOTIDE SEQUENCE [LARGE SCALE GENOMIC DNA]</scope>
</reference>
<feature type="transmembrane region" description="Helical" evidence="12">
    <location>
        <begin position="81"/>
        <end position="109"/>
    </location>
</feature>
<dbReference type="GO" id="GO:0005343">
    <property type="term" value="F:organic acid:sodium symporter activity"/>
    <property type="evidence" value="ECO:0007669"/>
    <property type="project" value="TreeGrafter"/>
</dbReference>
<feature type="transmembrane region" description="Helical" evidence="12">
    <location>
        <begin position="442"/>
        <end position="464"/>
    </location>
</feature>
<dbReference type="PANTHER" id="PTHR42985:SF10">
    <property type="entry name" value="SODIUM-COUPLED MONOCARBOXYLATE TRANSPORTER 1"/>
    <property type="match status" value="1"/>
</dbReference>
<dbReference type="GO" id="GO:0015730">
    <property type="term" value="P:propanoate transmembrane transport"/>
    <property type="evidence" value="ECO:0007669"/>
    <property type="project" value="TreeGrafter"/>
</dbReference>
<feature type="transmembrane region" description="Helical" evidence="12">
    <location>
        <begin position="338"/>
        <end position="366"/>
    </location>
</feature>
<dbReference type="Ensembl" id="ENSGWIT00000014443.1">
    <property type="protein sequence ID" value="ENSGWIP00000012987.1"/>
    <property type="gene ID" value="ENSGWIG00000007476.1"/>
</dbReference>
<sequence length="603" mass="65164">MLEHYVKVGSFTAADIVIFSFVVVFSAAIGIYYGWRDRGQGNAREFLTGSHKLNALPVSMSLSASFMSSVTLLSVPVEVYYYGAIFGLISFSYLFAIMISSELFLPVFYRLDIASTYEYLELRFNKATRLLGTVLFIFQTVLLTGVVTYAPALALSQVADMNLWAAISSTALVCTFYCALGGLKAVVWTDVFQIIIMFAGSLSVIIKSAITQGGISVIISDSQEGGRLNIWDFDINPMRRHTFWTVVIGGAVGWTSVYGINQAQVQRYNACKSMTQARIALYLNFFGVSAILISSVMAGLCAYSVLKSCDPRTVGMISAPDQLMPFLVMNITRSNPGLMGLFCAAVYSGSLSTVSSCINALAAVTVEDLIKPYIRMSERCLAMTSKALSIFFGILCIAIAGLASVMGSHMAQLTSVISAITGGPLLALFGLGILCPFANAKGVLSGVVVGLILTVWLTAGEIIFPSPPEMTRPLLLTTDGCNFSSNANLSLTSSDLPTLISSPAPLHGSNSTNSLTGHWQSPSYLYTCTIGMITSLIVGLIVSLLTGGRNEKVQADLMLMKEDTLMFHLYKYTRNKFLPKVKVKPKQKESLELTAEIIKATKI</sequence>
<dbReference type="GO" id="GO:0005886">
    <property type="term" value="C:plasma membrane"/>
    <property type="evidence" value="ECO:0007669"/>
    <property type="project" value="UniProtKB-SubCell"/>
</dbReference>
<proteinExistence type="inferred from homology"/>
<keyword evidence="5 12" id="KW-0812">Transmembrane</keyword>
<dbReference type="OrthoDB" id="6132759at2759"/>
<feature type="transmembrane region" description="Helical" evidence="12">
    <location>
        <begin position="195"/>
        <end position="219"/>
    </location>
</feature>
<feature type="transmembrane region" description="Helical" evidence="12">
    <location>
        <begin position="241"/>
        <end position="260"/>
    </location>
</feature>
<evidence type="ECO:0000256" key="12">
    <source>
        <dbReference type="SAM" id="Phobius"/>
    </source>
</evidence>
<keyword evidence="8" id="KW-0406">Ion transport</keyword>
<protein>
    <submittedName>
        <fullName evidence="13">Sodium-coupled monocarboxylate transporter 1-like</fullName>
    </submittedName>
</protein>
<feature type="transmembrane region" description="Helical" evidence="12">
    <location>
        <begin position="387"/>
        <end position="407"/>
    </location>
</feature>
<reference evidence="13" key="3">
    <citation type="submission" date="2025-09" db="UniProtKB">
        <authorList>
            <consortium name="Ensembl"/>
        </authorList>
    </citation>
    <scope>IDENTIFICATION</scope>
</reference>